<dbReference type="SUPFAM" id="SSF51182">
    <property type="entry name" value="RmlC-like cupins"/>
    <property type="match status" value="1"/>
</dbReference>
<evidence type="ECO:0000256" key="3">
    <source>
        <dbReference type="PIRSR" id="PIRSR036894-1"/>
    </source>
</evidence>
<dbReference type="Pfam" id="PF20511">
    <property type="entry name" value="PMI_typeI_cat"/>
    <property type="match status" value="1"/>
</dbReference>
<evidence type="ECO:0000256" key="2">
    <source>
        <dbReference type="ARBA" id="ARBA00022833"/>
    </source>
</evidence>
<dbReference type="InterPro" id="IPR014628">
    <property type="entry name" value="Man6P_isomerase_Firm_short"/>
</dbReference>
<comment type="cofactor">
    <cofactor evidence="3">
        <name>Zn(2+)</name>
        <dbReference type="ChEBI" id="CHEBI:29105"/>
    </cofactor>
    <text evidence="3">Binds 1 zinc ion per subunit.</text>
</comment>
<gene>
    <name evidence="6" type="ORF">CSX02_09670</name>
</gene>
<reference evidence="6 7" key="2">
    <citation type="submission" date="2017-10" db="EMBL/GenBank/DDBJ databases">
        <authorList>
            <person name="Banno H."/>
            <person name="Chua N.-H."/>
        </authorList>
    </citation>
    <scope>NUCLEOTIDE SEQUENCE [LARGE SCALE GENOMIC DNA]</scope>
    <source>
        <strain evidence="6 7">JK623</strain>
    </source>
</reference>
<dbReference type="InterPro" id="IPR046457">
    <property type="entry name" value="PMI_typeI_cat"/>
</dbReference>
<comment type="caution">
    <text evidence="6">The sequence shown here is derived from an EMBL/GenBank/DDBJ whole genome shotgun (WGS) entry which is preliminary data.</text>
</comment>
<feature type="binding site" evidence="3">
    <location>
        <position position="106"/>
    </location>
    <ligand>
        <name>Zn(2+)</name>
        <dbReference type="ChEBI" id="CHEBI:29105"/>
    </ligand>
</feature>
<dbReference type="GO" id="GO:0008270">
    <property type="term" value="F:zinc ion binding"/>
    <property type="evidence" value="ECO:0007669"/>
    <property type="project" value="InterPro"/>
</dbReference>
<feature type="binding site" evidence="3">
    <location>
        <position position="181"/>
    </location>
    <ligand>
        <name>Zn(2+)</name>
        <dbReference type="ChEBI" id="CHEBI:29105"/>
    </ligand>
</feature>
<accession>A0A2G3E1G3</accession>
<keyword evidence="6" id="KW-0413">Isomerase</keyword>
<evidence type="ECO:0000313" key="7">
    <source>
        <dbReference type="Proteomes" id="UP000224563"/>
    </source>
</evidence>
<evidence type="ECO:0000256" key="1">
    <source>
        <dbReference type="ARBA" id="ARBA00022723"/>
    </source>
</evidence>
<evidence type="ECO:0000313" key="6">
    <source>
        <dbReference type="EMBL" id="PHU37108.1"/>
    </source>
</evidence>
<evidence type="ECO:0000259" key="5">
    <source>
        <dbReference type="Pfam" id="PF20511"/>
    </source>
</evidence>
<evidence type="ECO:0000256" key="4">
    <source>
        <dbReference type="PIRSR" id="PIRSR036894-2"/>
    </source>
</evidence>
<sequence>MERDRNQLLFLHPVCTHNIWGGSKLREEFGYEEAGDDIGECWGISAYPKRDGIIENGKYKGFHLSELWNQHPELFGNIKKDEGENEKFPLLVKIIDAKEDLSIQVHPNDCYAMEKENHSLGKTECWYILDCPENAKLVIGHNANSTDELTRLIEEEKWSQLICEVPVKKGDFIQINPGTVHAIKGGFVILETQQSSNVTYRVYDYDRMSDGKKRELHIEKCKEVITTPAPSASECILESEKIRGRDNQLEVIYAGMYYEVFKMRVKGTAFLDQKYHFLNITITDGIGKIDGTLVRKGTHLIVPYDYGVVLFEGDMEIIASTVR</sequence>
<keyword evidence="2 3" id="KW-0862">Zinc</keyword>
<feature type="domain" description="Phosphomannose isomerase type I catalytic" evidence="5">
    <location>
        <begin position="10"/>
        <end position="110"/>
    </location>
</feature>
<dbReference type="PIRSF" id="PIRSF036894">
    <property type="entry name" value="PMI_Firm_short"/>
    <property type="match status" value="1"/>
</dbReference>
<organism evidence="6 7">
    <name type="scientific">Agathobacter ruminis</name>
    <dbReference type="NCBI Taxonomy" id="1712665"/>
    <lineage>
        <taxon>Bacteria</taxon>
        <taxon>Bacillati</taxon>
        <taxon>Bacillota</taxon>
        <taxon>Clostridia</taxon>
        <taxon>Lachnospirales</taxon>
        <taxon>Lachnospiraceae</taxon>
        <taxon>Agathobacter</taxon>
    </lineage>
</organism>
<reference evidence="6 7" key="1">
    <citation type="submission" date="2017-10" db="EMBL/GenBank/DDBJ databases">
        <title>Resolving the taxonomy of Roseburia spp., Eubacterium rectale and Agathobacter spp. through phylogenomic analysis.</title>
        <authorList>
            <person name="Sheridan P.O."/>
            <person name="Walker A.W."/>
            <person name="Duncan S.H."/>
            <person name="Scott K.P."/>
            <person name="Toole P.W.O."/>
            <person name="Luis P."/>
            <person name="Flint H.J."/>
        </authorList>
    </citation>
    <scope>NUCLEOTIDE SEQUENCE [LARGE SCALE GENOMIC DNA]</scope>
    <source>
        <strain evidence="6 7">JK623</strain>
    </source>
</reference>
<dbReference type="EMBL" id="PDYG01000075">
    <property type="protein sequence ID" value="PHU37108.1"/>
    <property type="molecule type" value="Genomic_DNA"/>
</dbReference>
<dbReference type="InterPro" id="IPR014710">
    <property type="entry name" value="RmlC-like_jellyroll"/>
</dbReference>
<feature type="binding site" evidence="3">
    <location>
        <position position="124"/>
    </location>
    <ligand>
        <name>Zn(2+)</name>
        <dbReference type="ChEBI" id="CHEBI:29105"/>
    </ligand>
</feature>
<keyword evidence="1 3" id="KW-0479">Metal-binding</keyword>
<dbReference type="Proteomes" id="UP000224563">
    <property type="component" value="Unassembled WGS sequence"/>
</dbReference>
<keyword evidence="7" id="KW-1185">Reference proteome</keyword>
<dbReference type="InterPro" id="IPR011051">
    <property type="entry name" value="RmlC_Cupin_sf"/>
</dbReference>
<dbReference type="CDD" id="cd07010">
    <property type="entry name" value="cupin_PMI_type_I_N_bac"/>
    <property type="match status" value="1"/>
</dbReference>
<proteinExistence type="predicted"/>
<dbReference type="GO" id="GO:0004476">
    <property type="term" value="F:mannose-6-phosphate isomerase activity"/>
    <property type="evidence" value="ECO:0007669"/>
    <property type="project" value="InterPro"/>
</dbReference>
<dbReference type="RefSeq" id="WP_099386544.1">
    <property type="nucleotide sequence ID" value="NZ_JANSWH010000024.1"/>
</dbReference>
<feature type="active site" evidence="4">
    <location>
        <position position="201"/>
    </location>
</feature>
<dbReference type="GO" id="GO:0005975">
    <property type="term" value="P:carbohydrate metabolic process"/>
    <property type="evidence" value="ECO:0007669"/>
    <property type="project" value="InterPro"/>
</dbReference>
<dbReference type="InterPro" id="IPR051804">
    <property type="entry name" value="Carb_Metab_Reg_Kinase/Isom"/>
</dbReference>
<dbReference type="PANTHER" id="PTHR42742:SF3">
    <property type="entry name" value="FRUCTOKINASE"/>
    <property type="match status" value="1"/>
</dbReference>
<protein>
    <submittedName>
        <fullName evidence="6">Mannose-6-phosphate isomerase</fullName>
    </submittedName>
</protein>
<name>A0A2G3E1G3_9FIRM</name>
<dbReference type="AlphaFoldDB" id="A0A2G3E1G3"/>
<dbReference type="Gene3D" id="2.60.120.10">
    <property type="entry name" value="Jelly Rolls"/>
    <property type="match status" value="2"/>
</dbReference>
<dbReference type="PANTHER" id="PTHR42742">
    <property type="entry name" value="TRANSCRIPTIONAL REPRESSOR MPRA"/>
    <property type="match status" value="1"/>
</dbReference>